<evidence type="ECO:0000256" key="1">
    <source>
        <dbReference type="SAM" id="SignalP"/>
    </source>
</evidence>
<feature type="chain" id="PRO_5018258253" description="DUF4249 domain-containing protein" evidence="1">
    <location>
        <begin position="19"/>
        <end position="281"/>
    </location>
</feature>
<feature type="signal peptide" evidence="1">
    <location>
        <begin position="1"/>
        <end position="18"/>
    </location>
</feature>
<keyword evidence="3" id="KW-1185">Reference proteome</keyword>
<dbReference type="Proteomes" id="UP000268372">
    <property type="component" value="Unassembled WGS sequence"/>
</dbReference>
<dbReference type="RefSeq" id="WP_124899820.1">
    <property type="nucleotide sequence ID" value="NZ_RQTJ01000023.1"/>
</dbReference>
<dbReference type="PROSITE" id="PS51257">
    <property type="entry name" value="PROKAR_LIPOPROTEIN"/>
    <property type="match status" value="1"/>
</dbReference>
<comment type="caution">
    <text evidence="2">The sequence shown here is derived from an EMBL/GenBank/DDBJ whole genome shotgun (WGS) entry which is preliminary data.</text>
</comment>
<name>A0A3P1AW32_9FLAO</name>
<gene>
    <name evidence="2" type="ORF">EG242_10405</name>
</gene>
<evidence type="ECO:0000313" key="2">
    <source>
        <dbReference type="EMBL" id="RRA93299.1"/>
    </source>
</evidence>
<reference evidence="2 3" key="1">
    <citation type="submission" date="2018-11" db="EMBL/GenBank/DDBJ databases">
        <title>Flavobacterium sp. nov., YIM 102796 draft genome.</title>
        <authorList>
            <person name="Li G."/>
            <person name="Jiang Y."/>
        </authorList>
    </citation>
    <scope>NUCLEOTIDE SEQUENCE [LARGE SCALE GENOMIC DNA]</scope>
    <source>
        <strain evidence="2 3">YIM 102796</strain>
    </source>
</reference>
<accession>A0A3P1AW32</accession>
<sequence>MKKSIIALMGLFTLVACSEDAYQEVDERVESGSLENNSGGTMMPMTISTGYDSPFQPYGSSDNENITTTFRNNTPLLLELTPFGEEMHAQTFLIANNVYFLPPPRTDYTLNPIPSTSFNVMAGTVETNLDDGAPMAVNAPPYTNSLGSIIYDFGSWTPNWRFYHYGKIYYFKYKIFDNLGNVLKDGVIKHKFYDDADEASTFPASSKWKLVGEVPSLKPMYDVVVMYNEDWDEMCLTNKDGYSANGFDPLPSSVDVVDPNTGTTHVLEFTTDQWGVYVNFN</sequence>
<keyword evidence="1" id="KW-0732">Signal</keyword>
<evidence type="ECO:0008006" key="4">
    <source>
        <dbReference type="Google" id="ProtNLM"/>
    </source>
</evidence>
<evidence type="ECO:0000313" key="3">
    <source>
        <dbReference type="Proteomes" id="UP000268372"/>
    </source>
</evidence>
<proteinExistence type="predicted"/>
<dbReference type="AlphaFoldDB" id="A0A3P1AW32"/>
<protein>
    <recommendedName>
        <fullName evidence="4">DUF4249 domain-containing protein</fullName>
    </recommendedName>
</protein>
<organism evidence="2 3">
    <name type="scientific">Paenimyroides viscosum</name>
    <dbReference type="NCBI Taxonomy" id="2488729"/>
    <lineage>
        <taxon>Bacteria</taxon>
        <taxon>Pseudomonadati</taxon>
        <taxon>Bacteroidota</taxon>
        <taxon>Flavobacteriia</taxon>
        <taxon>Flavobacteriales</taxon>
        <taxon>Flavobacteriaceae</taxon>
        <taxon>Paenimyroides</taxon>
    </lineage>
</organism>
<dbReference type="EMBL" id="RQTJ01000023">
    <property type="protein sequence ID" value="RRA93299.1"/>
    <property type="molecule type" value="Genomic_DNA"/>
</dbReference>